<sequence length="236" mass="26974">MKFIVLLAVVAACFAFDKESMLKHNKISKEPVGSVEIPSTCDECQSLVHRFSDAARDPQKLAELKMLLNVLCHETSYVDECRLFVAKLDVIVKKLEPYLKDAHAVCKSFHMCSNSRLEAFHRIGLLYAKRQMSKVDGMKDLVCDECQFAARELKTIVEDKEKQKEIRDFLSENVCKHIPRYQGMCDMLVEQFLPEMFQELDQMLKDPKTACADVGFCPRTGPPRKLVGFVGFLSRL</sequence>
<keyword evidence="1" id="KW-1015">Disulfide bond</keyword>
<dbReference type="InterPro" id="IPR008138">
    <property type="entry name" value="SapB_2"/>
</dbReference>
<dbReference type="PANTHER" id="PTHR11480">
    <property type="entry name" value="SAPOSIN-RELATED"/>
    <property type="match status" value="1"/>
</dbReference>
<dbReference type="InterPro" id="IPR008139">
    <property type="entry name" value="SaposinB_dom"/>
</dbReference>
<name>A0A7I4YJC4_HAECO</name>
<keyword evidence="5" id="KW-1185">Reference proteome</keyword>
<dbReference type="OrthoDB" id="69496at2759"/>
<reference evidence="6" key="1">
    <citation type="submission" date="2020-12" db="UniProtKB">
        <authorList>
            <consortium name="WormBaseParasite"/>
        </authorList>
    </citation>
    <scope>IDENTIFICATION</scope>
    <source>
        <strain evidence="6">MHco3</strain>
    </source>
</reference>
<accession>A0A7I4YJC4</accession>
<dbReference type="SMART" id="SM00741">
    <property type="entry name" value="SapB"/>
    <property type="match status" value="2"/>
</dbReference>
<dbReference type="AlphaFoldDB" id="A0A7I4YJC4"/>
<protein>
    <submittedName>
        <fullName evidence="6">Surfactant protein B</fullName>
    </submittedName>
</protein>
<feature type="domain" description="Saposin B-type" evidence="4">
    <location>
        <begin position="139"/>
        <end position="221"/>
    </location>
</feature>
<dbReference type="PROSITE" id="PS50015">
    <property type="entry name" value="SAP_B"/>
    <property type="match status" value="2"/>
</dbReference>
<organism evidence="5 6">
    <name type="scientific">Haemonchus contortus</name>
    <name type="common">Barber pole worm</name>
    <dbReference type="NCBI Taxonomy" id="6289"/>
    <lineage>
        <taxon>Eukaryota</taxon>
        <taxon>Metazoa</taxon>
        <taxon>Ecdysozoa</taxon>
        <taxon>Nematoda</taxon>
        <taxon>Chromadorea</taxon>
        <taxon>Rhabditida</taxon>
        <taxon>Rhabditina</taxon>
        <taxon>Rhabditomorpha</taxon>
        <taxon>Strongyloidea</taxon>
        <taxon>Trichostrongylidae</taxon>
        <taxon>Haemonchus</taxon>
    </lineage>
</organism>
<dbReference type="Proteomes" id="UP000025227">
    <property type="component" value="Unplaced"/>
</dbReference>
<evidence type="ECO:0000256" key="3">
    <source>
        <dbReference type="SAM" id="SignalP"/>
    </source>
</evidence>
<feature type="chain" id="PRO_5029583608" evidence="3">
    <location>
        <begin position="16"/>
        <end position="236"/>
    </location>
</feature>
<dbReference type="InterPro" id="IPR051428">
    <property type="entry name" value="Sphingo_Act-Surfact_Prot"/>
</dbReference>
<evidence type="ECO:0000256" key="2">
    <source>
        <dbReference type="ARBA" id="ARBA00023180"/>
    </source>
</evidence>
<feature type="signal peptide" evidence="3">
    <location>
        <begin position="1"/>
        <end position="15"/>
    </location>
</feature>
<dbReference type="WBParaSite" id="HCON_00104180-00001">
    <property type="protein sequence ID" value="HCON_00104180-00001"/>
    <property type="gene ID" value="HCON_00104180"/>
</dbReference>
<feature type="domain" description="Saposin B-type" evidence="4">
    <location>
        <begin position="37"/>
        <end position="116"/>
    </location>
</feature>
<dbReference type="InterPro" id="IPR011001">
    <property type="entry name" value="Saposin-like"/>
</dbReference>
<keyword evidence="3" id="KW-0732">Signal</keyword>
<proteinExistence type="predicted"/>
<dbReference type="Pfam" id="PF03489">
    <property type="entry name" value="SapB_2"/>
    <property type="match status" value="1"/>
</dbReference>
<evidence type="ECO:0000313" key="5">
    <source>
        <dbReference type="Proteomes" id="UP000025227"/>
    </source>
</evidence>
<evidence type="ECO:0000259" key="4">
    <source>
        <dbReference type="PROSITE" id="PS50015"/>
    </source>
</evidence>
<dbReference type="SUPFAM" id="SSF47862">
    <property type="entry name" value="Saposin"/>
    <property type="match status" value="2"/>
</dbReference>
<keyword evidence="2" id="KW-0325">Glycoprotein</keyword>
<dbReference type="Gene3D" id="1.10.225.10">
    <property type="entry name" value="Saposin-like"/>
    <property type="match status" value="2"/>
</dbReference>
<evidence type="ECO:0000256" key="1">
    <source>
        <dbReference type="ARBA" id="ARBA00023157"/>
    </source>
</evidence>
<dbReference type="OMA" id="ADIGLCK"/>
<evidence type="ECO:0000313" key="6">
    <source>
        <dbReference type="WBParaSite" id="HCON_00104180-00001"/>
    </source>
</evidence>
<dbReference type="PANTHER" id="PTHR11480:SF3">
    <property type="entry name" value="BCDNA.GH08312"/>
    <property type="match status" value="1"/>
</dbReference>